<proteinExistence type="predicted"/>
<dbReference type="RefSeq" id="XP_028476368.1">
    <property type="nucleotide sequence ID" value="XM_028623435.1"/>
</dbReference>
<keyword evidence="3" id="KW-1185">Reference proteome</keyword>
<dbReference type="AlphaFoldDB" id="A0A427XSX5"/>
<keyword evidence="1" id="KW-1133">Transmembrane helix</keyword>
<evidence type="ECO:0000256" key="1">
    <source>
        <dbReference type="SAM" id="Phobius"/>
    </source>
</evidence>
<sequence>MAMLLRANPLRAVARAPIRQQVRALHIENTVDNAIPAGSGRSTAFKLRFIAYGTVGTLLPYIAAYISFQKAAAA</sequence>
<evidence type="ECO:0000313" key="2">
    <source>
        <dbReference type="EMBL" id="RSH81913.1"/>
    </source>
</evidence>
<protein>
    <recommendedName>
        <fullName evidence="4">Cytochrome c oxidase subunit VIIc</fullName>
    </recommendedName>
</protein>
<feature type="transmembrane region" description="Helical" evidence="1">
    <location>
        <begin position="49"/>
        <end position="68"/>
    </location>
</feature>
<organism evidence="2 3">
    <name type="scientific">Apiotrichum porosum</name>
    <dbReference type="NCBI Taxonomy" id="105984"/>
    <lineage>
        <taxon>Eukaryota</taxon>
        <taxon>Fungi</taxon>
        <taxon>Dikarya</taxon>
        <taxon>Basidiomycota</taxon>
        <taxon>Agaricomycotina</taxon>
        <taxon>Tremellomycetes</taxon>
        <taxon>Trichosporonales</taxon>
        <taxon>Trichosporonaceae</taxon>
        <taxon>Apiotrichum</taxon>
    </lineage>
</organism>
<keyword evidence="1" id="KW-0812">Transmembrane</keyword>
<dbReference type="GeneID" id="39592653"/>
<dbReference type="EMBL" id="RSCE01000006">
    <property type="protein sequence ID" value="RSH81913.1"/>
    <property type="molecule type" value="Genomic_DNA"/>
</dbReference>
<reference evidence="2 3" key="1">
    <citation type="submission" date="2018-11" db="EMBL/GenBank/DDBJ databases">
        <title>Genome sequence of Apiotrichum porosum DSM 27194.</title>
        <authorList>
            <person name="Aliyu H."/>
            <person name="Gorte O."/>
            <person name="Ochsenreither K."/>
        </authorList>
    </citation>
    <scope>NUCLEOTIDE SEQUENCE [LARGE SCALE GENOMIC DNA]</scope>
    <source>
        <strain evidence="2 3">DSM 27194</strain>
    </source>
</reference>
<accession>A0A427XSX5</accession>
<keyword evidence="1" id="KW-0472">Membrane</keyword>
<name>A0A427XSX5_9TREE</name>
<dbReference type="Proteomes" id="UP000279236">
    <property type="component" value="Unassembled WGS sequence"/>
</dbReference>
<comment type="caution">
    <text evidence="2">The sequence shown here is derived from an EMBL/GenBank/DDBJ whole genome shotgun (WGS) entry which is preliminary data.</text>
</comment>
<evidence type="ECO:0000313" key="3">
    <source>
        <dbReference type="Proteomes" id="UP000279236"/>
    </source>
</evidence>
<evidence type="ECO:0008006" key="4">
    <source>
        <dbReference type="Google" id="ProtNLM"/>
    </source>
</evidence>
<gene>
    <name evidence="2" type="ORF">EHS24_008110</name>
</gene>